<dbReference type="PANTHER" id="PTHR43270">
    <property type="entry name" value="BETA-ALA-HIS DIPEPTIDASE"/>
    <property type="match status" value="1"/>
</dbReference>
<keyword evidence="1" id="KW-0645">Protease</keyword>
<feature type="domain" description="Peptidase M20 dimerisation" evidence="4">
    <location>
        <begin position="204"/>
        <end position="355"/>
    </location>
</feature>
<dbReference type="GO" id="GO:0006508">
    <property type="term" value="P:proteolysis"/>
    <property type="evidence" value="ECO:0007669"/>
    <property type="project" value="UniProtKB-KW"/>
</dbReference>
<gene>
    <name evidence="5" type="ORF">DFH01_10030</name>
</gene>
<dbReference type="InterPro" id="IPR011650">
    <property type="entry name" value="Peptidase_M20_dimer"/>
</dbReference>
<keyword evidence="3" id="KW-0378">Hydrolase</keyword>
<reference evidence="6" key="1">
    <citation type="submission" date="2018-05" db="EMBL/GenBank/DDBJ databases">
        <authorList>
            <person name="Du Z."/>
            <person name="Wang X."/>
        </authorList>
    </citation>
    <scope>NUCLEOTIDE SEQUENCE [LARGE SCALE GENOMIC DNA]</scope>
    <source>
        <strain evidence="6">CQN31</strain>
    </source>
</reference>
<keyword evidence="2" id="KW-0479">Metal-binding</keyword>
<accession>A0A317FDN6</accession>
<dbReference type="NCBIfam" id="NF006579">
    <property type="entry name" value="PRK09104.1"/>
    <property type="match status" value="1"/>
</dbReference>
<dbReference type="GO" id="GO:0046872">
    <property type="term" value="F:metal ion binding"/>
    <property type="evidence" value="ECO:0007669"/>
    <property type="project" value="UniProtKB-KW"/>
</dbReference>
<organism evidence="5 6">
    <name type="scientific">Falsiroseomonas bella</name>
    <dbReference type="NCBI Taxonomy" id="2184016"/>
    <lineage>
        <taxon>Bacteria</taxon>
        <taxon>Pseudomonadati</taxon>
        <taxon>Pseudomonadota</taxon>
        <taxon>Alphaproteobacteria</taxon>
        <taxon>Acetobacterales</taxon>
        <taxon>Roseomonadaceae</taxon>
        <taxon>Falsiroseomonas</taxon>
    </lineage>
</organism>
<dbReference type="PANTHER" id="PTHR43270:SF12">
    <property type="entry name" value="SUCCINYL-DIAMINOPIMELATE DESUCCINYLASE"/>
    <property type="match status" value="1"/>
</dbReference>
<evidence type="ECO:0000256" key="2">
    <source>
        <dbReference type="ARBA" id="ARBA00022723"/>
    </source>
</evidence>
<dbReference type="Gene3D" id="3.40.630.10">
    <property type="entry name" value="Zn peptidases"/>
    <property type="match status" value="1"/>
</dbReference>
<name>A0A317FDN6_9PROT</name>
<dbReference type="AlphaFoldDB" id="A0A317FDN6"/>
<evidence type="ECO:0000313" key="5">
    <source>
        <dbReference type="EMBL" id="PWS37191.1"/>
    </source>
</evidence>
<evidence type="ECO:0000313" key="6">
    <source>
        <dbReference type="Proteomes" id="UP000245765"/>
    </source>
</evidence>
<dbReference type="SUPFAM" id="SSF53187">
    <property type="entry name" value="Zn-dependent exopeptidases"/>
    <property type="match status" value="1"/>
</dbReference>
<dbReference type="GO" id="GO:0008233">
    <property type="term" value="F:peptidase activity"/>
    <property type="evidence" value="ECO:0007669"/>
    <property type="project" value="UniProtKB-KW"/>
</dbReference>
<dbReference type="OrthoDB" id="9761532at2"/>
<dbReference type="Pfam" id="PF07687">
    <property type="entry name" value="M20_dimer"/>
    <property type="match status" value="1"/>
</dbReference>
<evidence type="ECO:0000256" key="3">
    <source>
        <dbReference type="ARBA" id="ARBA00022801"/>
    </source>
</evidence>
<comment type="caution">
    <text evidence="5">The sequence shown here is derived from an EMBL/GenBank/DDBJ whole genome shotgun (WGS) entry which is preliminary data.</text>
</comment>
<dbReference type="EMBL" id="QGNA01000002">
    <property type="protein sequence ID" value="PWS37191.1"/>
    <property type="molecule type" value="Genomic_DNA"/>
</dbReference>
<evidence type="ECO:0000256" key="1">
    <source>
        <dbReference type="ARBA" id="ARBA00022670"/>
    </source>
</evidence>
<dbReference type="InterPro" id="IPR002933">
    <property type="entry name" value="Peptidase_M20"/>
</dbReference>
<protein>
    <submittedName>
        <fullName evidence="5">Dipeptidase</fullName>
    </submittedName>
</protein>
<dbReference type="Pfam" id="PF01546">
    <property type="entry name" value="Peptidase_M20"/>
    <property type="match status" value="1"/>
</dbReference>
<dbReference type="InterPro" id="IPR051458">
    <property type="entry name" value="Cyt/Met_Dipeptidase"/>
</dbReference>
<sequence>MSERVITRLLEQREAILERLLTLIRFPSVSTDAAFAEGMRGAREFLLARLRAIGLEDVRLLDAPGGQPAVFGAWTGAGPDKPTIMIYGHYDVQPADPLELWHSPPFEPTIRDGRIYARGASDVKGSTTIAIETVAAFLAVEGGCPVNVKVFLEGEEEVGSPSLPALIEANRDLLAADAMLSADGGGAAGKAPVLNIGCRGIASLQFSLRTASKDAHSGKVGGALRNALHEMARLIATLHDEQGRVMVEGFEAGATPVTNALRMEAASLPLDEAAWYAQFGATPFGDPAYTVRERTTLRPTVEVNGMWGGYTGEGGKTVTPAEAHAKLTMRLVPGQDPAAAQAAVKAHLERHAPKGVALDFQYRPGGTRAYTLGADHPLRAAAAAVLRREKGGEPAVTRLGGTVPITTMFQERLGMDSLMFGLASPDEDAHAPNEFFRLSSLDEGLRLWPLLLAEIGRMRAADFRPR</sequence>
<dbReference type="Proteomes" id="UP000245765">
    <property type="component" value="Unassembled WGS sequence"/>
</dbReference>
<evidence type="ECO:0000259" key="4">
    <source>
        <dbReference type="Pfam" id="PF07687"/>
    </source>
</evidence>
<proteinExistence type="predicted"/>
<dbReference type="Gene3D" id="3.30.70.360">
    <property type="match status" value="1"/>
</dbReference>
<dbReference type="NCBIfam" id="NF006053">
    <property type="entry name" value="PRK08201.1"/>
    <property type="match status" value="1"/>
</dbReference>
<dbReference type="RefSeq" id="WP_109870300.1">
    <property type="nucleotide sequence ID" value="NZ_QGNA01000002.1"/>
</dbReference>
<keyword evidence="6" id="KW-1185">Reference proteome</keyword>
<dbReference type="NCBIfam" id="NF005914">
    <property type="entry name" value="PRK07907.1"/>
    <property type="match status" value="1"/>
</dbReference>